<comment type="caution">
    <text evidence="10">The sequence shown here is derived from an EMBL/GenBank/DDBJ whole genome shotgun (WGS) entry which is preliminary data.</text>
</comment>
<feature type="transmembrane region" description="Helical" evidence="8">
    <location>
        <begin position="581"/>
        <end position="601"/>
    </location>
</feature>
<dbReference type="Proteomes" id="UP000469559">
    <property type="component" value="Unassembled WGS sequence"/>
</dbReference>
<keyword evidence="5 8" id="KW-1133">Transmembrane helix</keyword>
<evidence type="ECO:0000256" key="8">
    <source>
        <dbReference type="SAM" id="Phobius"/>
    </source>
</evidence>
<dbReference type="InterPro" id="IPR000182">
    <property type="entry name" value="GNAT_dom"/>
</dbReference>
<evidence type="ECO:0000259" key="9">
    <source>
        <dbReference type="Pfam" id="PF13302"/>
    </source>
</evidence>
<dbReference type="Pfam" id="PF13302">
    <property type="entry name" value="Acetyltransf_3"/>
    <property type="match status" value="1"/>
</dbReference>
<dbReference type="Gene3D" id="3.40.630.30">
    <property type="match status" value="1"/>
</dbReference>
<feature type="transmembrane region" description="Helical" evidence="8">
    <location>
        <begin position="678"/>
        <end position="698"/>
    </location>
</feature>
<feature type="domain" description="N-acetyltransferase" evidence="9">
    <location>
        <begin position="38"/>
        <end position="166"/>
    </location>
</feature>
<dbReference type="InterPro" id="IPR016181">
    <property type="entry name" value="Acyl_CoA_acyltransferase"/>
</dbReference>
<feature type="transmembrane region" description="Helical" evidence="8">
    <location>
        <begin position="705"/>
        <end position="724"/>
    </location>
</feature>
<evidence type="ECO:0000256" key="6">
    <source>
        <dbReference type="ARBA" id="ARBA00023136"/>
    </source>
</evidence>
<proteinExistence type="inferred from homology"/>
<feature type="region of interest" description="Disordered" evidence="7">
    <location>
        <begin position="1"/>
        <end position="23"/>
    </location>
</feature>
<feature type="transmembrane region" description="Helical" evidence="8">
    <location>
        <begin position="444"/>
        <end position="465"/>
    </location>
</feature>
<comment type="subcellular location">
    <subcellularLocation>
        <location evidence="1">Membrane</location>
        <topology evidence="1">Multi-pass membrane protein</topology>
    </subcellularLocation>
</comment>
<feature type="transmembrane region" description="Helical" evidence="8">
    <location>
        <begin position="331"/>
        <end position="353"/>
    </location>
</feature>
<dbReference type="Gene3D" id="1.20.1250.20">
    <property type="entry name" value="MFS general substrate transporter like domains"/>
    <property type="match status" value="1"/>
</dbReference>
<comment type="similarity">
    <text evidence="2">Belongs to the major facilitator superfamily. Proton-dependent oligopeptide transporter (POT/PTR) (TC 2.A.17) family.</text>
</comment>
<keyword evidence="6 8" id="KW-0472">Membrane</keyword>
<reference evidence="10 11" key="1">
    <citation type="submission" date="2018-05" db="EMBL/GenBank/DDBJ databases">
        <title>Whole genome sequencing for identification of molecular markers to develop diagnostic detection tools for the regulated plant pathogen Lachnellula willkommii.</title>
        <authorList>
            <person name="Giroux E."/>
            <person name="Bilodeau G."/>
        </authorList>
    </citation>
    <scope>NUCLEOTIDE SEQUENCE [LARGE SCALE GENOMIC DNA]</scope>
    <source>
        <strain evidence="10 11">CBS 203.66</strain>
    </source>
</reference>
<keyword evidence="11" id="KW-1185">Reference proteome</keyword>
<protein>
    <submittedName>
        <fullName evidence="10">Peptide transporter PTR2</fullName>
    </submittedName>
</protein>
<dbReference type="FunFam" id="1.20.1250.20:FF:000085">
    <property type="entry name" value="MFS peptide transporter Ptr2"/>
    <property type="match status" value="1"/>
</dbReference>
<dbReference type="InterPro" id="IPR036259">
    <property type="entry name" value="MFS_trans_sf"/>
</dbReference>
<dbReference type="GO" id="GO:0071916">
    <property type="term" value="F:dipeptide transmembrane transporter activity"/>
    <property type="evidence" value="ECO:0007669"/>
    <property type="project" value="UniProtKB-ARBA"/>
</dbReference>
<dbReference type="OrthoDB" id="8904098at2759"/>
<keyword evidence="4 8" id="KW-0812">Transmembrane</keyword>
<sequence>MAEVEPTPTTDSPSHKLEHTPSGTPYIALTTRAQVPIYLTQLRESDAEAMQRTIALDAIGDVLIGTPKPYTLDSAKWWIGQQLTGQADLPLTCLRASDPETGAFIGSVGLAPHDGPMTSVVREKKERVEGAGRDVDLGYYLHPDWQGKGIIKPAVRAIVDWGRREESVDFDLGKALRDQMANDAGIFAPDPHSADPWKECGVPYACEHNISSFDYSSDDTEGDSPTQEERRTLRRVPDKIPLMVYTVAFIELVERFSFYGTIIAYTNFVQQPLPDGSRTGAGGTDGQSGALNMGQRASTGITTFNSFWVYVIPLFGAYVADVHWGRFKTICIALAVAILGHIILVISAIPDIITHPKASLPTFIIGLVLVGLGTGSFKPNISPLIVEQVSNRRMSIKVLPSRERVIVDPTATQSRVYHYFYLFINFGAMIGVLGMTYTEKYLGYWITFLLPTGLILLCPIVLWFCRNRYVRTPPQGSVLGKAFRIFLFANKGRWSWNPLRTYRNLHNGTFWEVVKPSYLGPNRRPSWMTFDDQWVDEVARGFGACSVFCWYPLYWITYSQLYNNFTSQAAVMNLGGIPKDLIPFLDPVIIMLLIPFCDLLVYPTLRKAKIRFTPIRKITVGFFMGSLAMVWAAVIQVYVYKTSICGNYASDVLPAELGGDGLEYCPPIYLTVWAQSGAYVLIGISEIFASITSLEYAFSKAPVNMRSLVMAFAMLMSGIASAIGEGFSSLSMDPLLVWNYGSMAGLSFLGGVGFWFTFRKLDIEEDDLNMLPAGSMDMASASETQNREY</sequence>
<evidence type="ECO:0000313" key="10">
    <source>
        <dbReference type="EMBL" id="TVY13357.1"/>
    </source>
</evidence>
<name>A0A8T9B174_9HELO</name>
<dbReference type="PANTHER" id="PTHR11654">
    <property type="entry name" value="OLIGOPEPTIDE TRANSPORTER-RELATED"/>
    <property type="match status" value="1"/>
</dbReference>
<dbReference type="AlphaFoldDB" id="A0A8T9B174"/>
<keyword evidence="3" id="KW-0813">Transport</keyword>
<dbReference type="EMBL" id="QGMF01001001">
    <property type="protein sequence ID" value="TVY13357.1"/>
    <property type="molecule type" value="Genomic_DNA"/>
</dbReference>
<dbReference type="GO" id="GO:0005886">
    <property type="term" value="C:plasma membrane"/>
    <property type="evidence" value="ECO:0007669"/>
    <property type="project" value="UniProtKB-ARBA"/>
</dbReference>
<dbReference type="Pfam" id="PF00854">
    <property type="entry name" value="PTR2"/>
    <property type="match status" value="1"/>
</dbReference>
<feature type="transmembrane region" description="Helical" evidence="8">
    <location>
        <begin position="538"/>
        <end position="561"/>
    </location>
</feature>
<gene>
    <name evidence="10" type="primary">PTR2_0</name>
    <name evidence="10" type="ORF">LARI1_G007789</name>
</gene>
<feature type="transmembrane region" description="Helical" evidence="8">
    <location>
        <begin position="359"/>
        <end position="377"/>
    </location>
</feature>
<dbReference type="InterPro" id="IPR000109">
    <property type="entry name" value="POT_fam"/>
</dbReference>
<evidence type="ECO:0000256" key="2">
    <source>
        <dbReference type="ARBA" id="ARBA00005982"/>
    </source>
</evidence>
<evidence type="ECO:0000313" key="11">
    <source>
        <dbReference type="Proteomes" id="UP000469559"/>
    </source>
</evidence>
<organism evidence="10 11">
    <name type="scientific">Lachnellula arida</name>
    <dbReference type="NCBI Taxonomy" id="1316785"/>
    <lineage>
        <taxon>Eukaryota</taxon>
        <taxon>Fungi</taxon>
        <taxon>Dikarya</taxon>
        <taxon>Ascomycota</taxon>
        <taxon>Pezizomycotina</taxon>
        <taxon>Leotiomycetes</taxon>
        <taxon>Helotiales</taxon>
        <taxon>Lachnaceae</taxon>
        <taxon>Lachnellula</taxon>
    </lineage>
</organism>
<accession>A0A8T9B174</accession>
<feature type="transmembrane region" description="Helical" evidence="8">
    <location>
        <begin position="622"/>
        <end position="640"/>
    </location>
</feature>
<evidence type="ECO:0000256" key="4">
    <source>
        <dbReference type="ARBA" id="ARBA00022692"/>
    </source>
</evidence>
<evidence type="ECO:0000256" key="3">
    <source>
        <dbReference type="ARBA" id="ARBA00022448"/>
    </source>
</evidence>
<feature type="transmembrane region" description="Helical" evidence="8">
    <location>
        <begin position="736"/>
        <end position="758"/>
    </location>
</feature>
<dbReference type="SUPFAM" id="SSF55729">
    <property type="entry name" value="Acyl-CoA N-acyltransferases (Nat)"/>
    <property type="match status" value="1"/>
</dbReference>
<evidence type="ECO:0000256" key="7">
    <source>
        <dbReference type="SAM" id="MobiDB-lite"/>
    </source>
</evidence>
<feature type="transmembrane region" description="Helical" evidence="8">
    <location>
        <begin position="419"/>
        <end position="438"/>
    </location>
</feature>
<feature type="transmembrane region" description="Helical" evidence="8">
    <location>
        <begin position="307"/>
        <end position="324"/>
    </location>
</feature>
<evidence type="ECO:0000256" key="5">
    <source>
        <dbReference type="ARBA" id="ARBA00022989"/>
    </source>
</evidence>
<dbReference type="GO" id="GO:0016747">
    <property type="term" value="F:acyltransferase activity, transferring groups other than amino-acyl groups"/>
    <property type="evidence" value="ECO:0007669"/>
    <property type="project" value="InterPro"/>
</dbReference>
<dbReference type="SUPFAM" id="SSF103473">
    <property type="entry name" value="MFS general substrate transporter"/>
    <property type="match status" value="1"/>
</dbReference>
<evidence type="ECO:0000256" key="1">
    <source>
        <dbReference type="ARBA" id="ARBA00004141"/>
    </source>
</evidence>